<proteinExistence type="predicted"/>
<sequence>MTQWDFAADLHTRRSTSGFFYSLGSAAISWTSKRQPCVTLSSTEAEYVALTQSAQEAIWLRSLMKDLSHPQAVPTAIHEDNKGAIDLANNPQHHSRTKHISLKWHFIREKVAEGTVSLIKIEGTKQPADGLTKALRPLPRDAFLRFRDSLGVKSD</sequence>
<protein>
    <recommendedName>
        <fullName evidence="3">Copia protein</fullName>
    </recommendedName>
</protein>
<organism evidence="1 2">
    <name type="scientific">Hirsutella rhossiliensis</name>
    <dbReference type="NCBI Taxonomy" id="111463"/>
    <lineage>
        <taxon>Eukaryota</taxon>
        <taxon>Fungi</taxon>
        <taxon>Dikarya</taxon>
        <taxon>Ascomycota</taxon>
        <taxon>Pezizomycotina</taxon>
        <taxon>Sordariomycetes</taxon>
        <taxon>Hypocreomycetidae</taxon>
        <taxon>Hypocreales</taxon>
        <taxon>Ophiocordycipitaceae</taxon>
        <taxon>Hirsutella</taxon>
    </lineage>
</organism>
<dbReference type="Proteomes" id="UP000824596">
    <property type="component" value="Unassembled WGS sequence"/>
</dbReference>
<comment type="caution">
    <text evidence="1">The sequence shown here is derived from an EMBL/GenBank/DDBJ whole genome shotgun (WGS) entry which is preliminary data.</text>
</comment>
<gene>
    <name evidence="1" type="ORF">HRG_06682</name>
</gene>
<dbReference type="PANTHER" id="PTHR11439">
    <property type="entry name" value="GAG-POL-RELATED RETROTRANSPOSON"/>
    <property type="match status" value="1"/>
</dbReference>
<accession>A0A9P8MWL5</accession>
<keyword evidence="2" id="KW-1185">Reference proteome</keyword>
<dbReference type="OrthoDB" id="5080239at2759"/>
<reference evidence="1" key="1">
    <citation type="submission" date="2021-09" db="EMBL/GenBank/DDBJ databases">
        <title>A high-quality genome of the endoparasitic fungus Hirsutella rhossiliensis with a comparison of Hirsutella genomes reveals transposable elements contributing to genome size variation.</title>
        <authorList>
            <person name="Lin R."/>
            <person name="Jiao Y."/>
            <person name="Sun X."/>
            <person name="Ling J."/>
            <person name="Xie B."/>
            <person name="Cheng X."/>
        </authorList>
    </citation>
    <scope>NUCLEOTIDE SEQUENCE</scope>
    <source>
        <strain evidence="1">HR02</strain>
    </source>
</reference>
<evidence type="ECO:0000313" key="2">
    <source>
        <dbReference type="Proteomes" id="UP000824596"/>
    </source>
</evidence>
<name>A0A9P8MWL5_9HYPO</name>
<dbReference type="RefSeq" id="XP_044720093.1">
    <property type="nucleotide sequence ID" value="XM_044865153.1"/>
</dbReference>
<dbReference type="GeneID" id="68355811"/>
<dbReference type="AlphaFoldDB" id="A0A9P8MWL5"/>
<dbReference type="PANTHER" id="PTHR11439:SF483">
    <property type="entry name" value="PEPTIDE SYNTHASE GLIP-LIKE, PUTATIVE (AFU_ORTHOLOGUE AFUA_3G12920)-RELATED"/>
    <property type="match status" value="1"/>
</dbReference>
<evidence type="ECO:0008006" key="3">
    <source>
        <dbReference type="Google" id="ProtNLM"/>
    </source>
</evidence>
<dbReference type="EMBL" id="JAIZPD010000006">
    <property type="protein sequence ID" value="KAH0962580.1"/>
    <property type="molecule type" value="Genomic_DNA"/>
</dbReference>
<dbReference type="CDD" id="cd09272">
    <property type="entry name" value="RNase_HI_RT_Ty1"/>
    <property type="match status" value="1"/>
</dbReference>
<evidence type="ECO:0000313" key="1">
    <source>
        <dbReference type="EMBL" id="KAH0962580.1"/>
    </source>
</evidence>